<dbReference type="OMA" id="ERDHARW"/>
<dbReference type="Gene3D" id="2.130.10.30">
    <property type="entry name" value="Regulator of chromosome condensation 1/beta-lactamase-inhibitor protein II"/>
    <property type="match status" value="2"/>
</dbReference>
<dbReference type="InParanoid" id="A0A066WFN6"/>
<dbReference type="Proteomes" id="UP000027361">
    <property type="component" value="Unassembled WGS sequence"/>
</dbReference>
<evidence type="ECO:0000256" key="1">
    <source>
        <dbReference type="ARBA" id="ARBA00022737"/>
    </source>
</evidence>
<protein>
    <submittedName>
        <fullName evidence="4">RCC1/BLIP-II</fullName>
    </submittedName>
</protein>
<feature type="region of interest" description="Disordered" evidence="3">
    <location>
        <begin position="803"/>
        <end position="837"/>
    </location>
</feature>
<dbReference type="InterPro" id="IPR051210">
    <property type="entry name" value="Ub_ligase/GEF_domain"/>
</dbReference>
<dbReference type="HOGENOM" id="CLU_017519_0_0_1"/>
<evidence type="ECO:0000313" key="5">
    <source>
        <dbReference type="Proteomes" id="UP000027361"/>
    </source>
</evidence>
<proteinExistence type="predicted"/>
<dbReference type="PROSITE" id="PS00626">
    <property type="entry name" value="RCC1_2"/>
    <property type="match status" value="1"/>
</dbReference>
<evidence type="ECO:0000256" key="2">
    <source>
        <dbReference type="PROSITE-ProRule" id="PRU00235"/>
    </source>
</evidence>
<dbReference type="STRING" id="1037660.A0A066WFN6"/>
<feature type="region of interest" description="Disordered" evidence="3">
    <location>
        <begin position="325"/>
        <end position="347"/>
    </location>
</feature>
<feature type="repeat" description="RCC1" evidence="2">
    <location>
        <begin position="158"/>
        <end position="205"/>
    </location>
</feature>
<dbReference type="PROSITE" id="PS50012">
    <property type="entry name" value="RCC1_3"/>
    <property type="match status" value="1"/>
</dbReference>
<evidence type="ECO:0000256" key="3">
    <source>
        <dbReference type="SAM" id="MobiDB-lite"/>
    </source>
</evidence>
<dbReference type="OrthoDB" id="61110at2759"/>
<dbReference type="PANTHER" id="PTHR22870:SF408">
    <property type="entry name" value="OS09G0560450 PROTEIN"/>
    <property type="match status" value="1"/>
</dbReference>
<dbReference type="InterPro" id="IPR009091">
    <property type="entry name" value="RCC1/BLIP-II"/>
</dbReference>
<keyword evidence="1" id="KW-0677">Repeat</keyword>
<dbReference type="PANTHER" id="PTHR22870">
    <property type="entry name" value="REGULATOR OF CHROMOSOME CONDENSATION"/>
    <property type="match status" value="1"/>
</dbReference>
<keyword evidence="5" id="KW-1185">Reference proteome</keyword>
<dbReference type="EMBL" id="JMSN01000021">
    <property type="protein sequence ID" value="KDN49565.1"/>
    <property type="molecule type" value="Genomic_DNA"/>
</dbReference>
<organism evidence="4 5">
    <name type="scientific">Tilletiaria anomala (strain ATCC 24038 / CBS 436.72 / UBC 951)</name>
    <dbReference type="NCBI Taxonomy" id="1037660"/>
    <lineage>
        <taxon>Eukaryota</taxon>
        <taxon>Fungi</taxon>
        <taxon>Dikarya</taxon>
        <taxon>Basidiomycota</taxon>
        <taxon>Ustilaginomycotina</taxon>
        <taxon>Exobasidiomycetes</taxon>
        <taxon>Georgefischeriales</taxon>
        <taxon>Tilletiariaceae</taxon>
        <taxon>Tilletiaria</taxon>
    </lineage>
</organism>
<dbReference type="GeneID" id="25267791"/>
<dbReference type="AlphaFoldDB" id="A0A066WFN6"/>
<accession>A0A066WFN6</accession>
<dbReference type="InterPro" id="IPR000408">
    <property type="entry name" value="Reg_chr_condens"/>
</dbReference>
<comment type="caution">
    <text evidence="4">The sequence shown here is derived from an EMBL/GenBank/DDBJ whole genome shotgun (WGS) entry which is preliminary data.</text>
</comment>
<evidence type="ECO:0000313" key="4">
    <source>
        <dbReference type="EMBL" id="KDN49565.1"/>
    </source>
</evidence>
<dbReference type="Pfam" id="PF13540">
    <property type="entry name" value="RCC1_2"/>
    <property type="match status" value="1"/>
</dbReference>
<sequence>MPTLLTLPEEMILHWILPPLAESTSSLQSLRLVHPYLRALVDHESIWRLKVVRELNLPALATARSKSSKSWKRLYIGIVQSKAYTWGEDTFGRLGVDAMGLHPKIRRLLPRMGVPFPFRLDLNKVITLPDSASVSDTFGAPVSLQASGWGFNTLTSKGKVIAWGQLHEVDFGNNRPVPGVVQLPDNVTVKSIACGRQHAVALAKQRKAKTNGSAADEAEETIVIEWRSWAFSLHMADVNGLSHSAEEEEQYLSIADADEAREHGTSTHVRYDEIFRKIVQVEAGWDFSVSLVSVRARCSATGKTREVGQETYFWKCNWVTQARSPGQNFGEEHAEDEGADSEAPREVDVEEDINNEELQQRASTPSPKLLERFIAPVRLKAFPGSTATASIHSGDSTRSWLNADKITQLAAGDQFIAALTERGDIYELDVSSDVDGFVTHHQPPLTAHPMSEDGLQFAEQSRRFYSTVMAATADMPGIRLREWRKLERYCQVDLIREELTHAGVQHIVSGRPDEQIRVTHISAHFKNFAACSVPSATAANVDHHDDDDGVAAALRSQGFVLLSRSETSAISPKPTIIPSLQGAGVIKVSFGDWHSAALTDDGRVLTWGQYSRGALGIWDSLPMDERDHARWWSENALDPDDDGTDGSGGRWGMGIRRQPEGGNVIPLPRVIRSGPRQMRSGLLDRIRGRSPQPTASPEKREQPLQQLSKVESEQKAYNRFIWQRLRPRALPESIQQPKRVLFDDDFDTSTVMQKRPDDLSGAFVFDIALSGWHSGALVLGNCSAPTEGAPVREKMKSLTIETGHQRATQELSHLAGSSSASQDASTPSTRSVGPQPS</sequence>
<feature type="compositionally biased region" description="Low complexity" evidence="3">
    <location>
        <begin position="815"/>
        <end position="828"/>
    </location>
</feature>
<dbReference type="SUPFAM" id="SSF50985">
    <property type="entry name" value="RCC1/BLIP-II"/>
    <property type="match status" value="1"/>
</dbReference>
<feature type="region of interest" description="Disordered" evidence="3">
    <location>
        <begin position="681"/>
        <end position="711"/>
    </location>
</feature>
<reference evidence="4 5" key="1">
    <citation type="submission" date="2014-05" db="EMBL/GenBank/DDBJ databases">
        <title>Draft genome sequence of a rare smut relative, Tilletiaria anomala UBC 951.</title>
        <authorList>
            <consortium name="DOE Joint Genome Institute"/>
            <person name="Toome M."/>
            <person name="Kuo A."/>
            <person name="Henrissat B."/>
            <person name="Lipzen A."/>
            <person name="Tritt A."/>
            <person name="Yoshinaga Y."/>
            <person name="Zane M."/>
            <person name="Barry K."/>
            <person name="Grigoriev I.V."/>
            <person name="Spatafora J.W."/>
            <person name="Aimea M.C."/>
        </authorList>
    </citation>
    <scope>NUCLEOTIDE SEQUENCE [LARGE SCALE GENOMIC DNA]</scope>
    <source>
        <strain evidence="4 5">UBC 951</strain>
    </source>
</reference>
<gene>
    <name evidence="4" type="ORF">K437DRAFT_76229</name>
</gene>
<name>A0A066WFN6_TILAU</name>
<dbReference type="RefSeq" id="XP_013244351.1">
    <property type="nucleotide sequence ID" value="XM_013388897.1"/>
</dbReference>